<dbReference type="PRINTS" id="PR00465">
    <property type="entry name" value="EP450IV"/>
</dbReference>
<dbReference type="GO" id="GO:0005506">
    <property type="term" value="F:iron ion binding"/>
    <property type="evidence" value="ECO:0007669"/>
    <property type="project" value="InterPro"/>
</dbReference>
<keyword evidence="16" id="KW-0276">Fatty acid metabolism</keyword>
<feature type="binding site" evidence="29">
    <location>
        <position position="396"/>
    </location>
    <ligand>
        <name>substrate</name>
    </ligand>
</feature>
<dbReference type="PANTHER" id="PTHR24306">
    <property type="match status" value="1"/>
</dbReference>
<organism evidence="31 32">
    <name type="scientific">Triplophysa rosa</name>
    <name type="common">Cave loach</name>
    <dbReference type="NCBI Taxonomy" id="992332"/>
    <lineage>
        <taxon>Eukaryota</taxon>
        <taxon>Metazoa</taxon>
        <taxon>Chordata</taxon>
        <taxon>Craniata</taxon>
        <taxon>Vertebrata</taxon>
        <taxon>Euteleostomi</taxon>
        <taxon>Actinopterygii</taxon>
        <taxon>Neopterygii</taxon>
        <taxon>Teleostei</taxon>
        <taxon>Ostariophysi</taxon>
        <taxon>Cypriniformes</taxon>
        <taxon>Nemacheilidae</taxon>
        <taxon>Triplophysa</taxon>
    </lineage>
</organism>
<keyword evidence="19" id="KW-0443">Lipid metabolism</keyword>
<keyword evidence="9" id="KW-0644">Prostaglandin metabolism</keyword>
<evidence type="ECO:0000256" key="30">
    <source>
        <dbReference type="SAM" id="Phobius"/>
    </source>
</evidence>
<dbReference type="PIRSF" id="PIRSF000047">
    <property type="entry name" value="Cytochrome_CYPVIIA1"/>
    <property type="match status" value="1"/>
</dbReference>
<evidence type="ECO:0000256" key="20">
    <source>
        <dbReference type="ARBA" id="ARBA00023136"/>
    </source>
</evidence>
<keyword evidence="10" id="KW-0444">Lipid biosynthesis</keyword>
<dbReference type="GO" id="GO:0016705">
    <property type="term" value="F:oxidoreductase activity, acting on paired donors, with incorporation or reduction of molecular oxygen"/>
    <property type="evidence" value="ECO:0007669"/>
    <property type="project" value="InterPro"/>
</dbReference>
<dbReference type="Pfam" id="PF00067">
    <property type="entry name" value="p450"/>
    <property type="match status" value="1"/>
</dbReference>
<evidence type="ECO:0000256" key="12">
    <source>
        <dbReference type="ARBA" id="ARBA00022617"/>
    </source>
</evidence>
<keyword evidence="12 27" id="KW-0349">Heme</keyword>
<evidence type="ECO:0000256" key="1">
    <source>
        <dbReference type="ARBA" id="ARBA00000463"/>
    </source>
</evidence>
<comment type="subcellular location">
    <subcellularLocation>
        <location evidence="4">Endoplasmic reticulum membrane</location>
        <topology evidence="4">Single-pass membrane protein</topology>
    </subcellularLocation>
</comment>
<comment type="catalytic activity">
    <reaction evidence="1">
        <text>prostaglandin H2 = prostaglandin I2</text>
        <dbReference type="Rhea" id="RHEA:23580"/>
        <dbReference type="ChEBI" id="CHEBI:57403"/>
        <dbReference type="ChEBI" id="CHEBI:57405"/>
        <dbReference type="EC" id="5.3.99.4"/>
    </reaction>
    <physiologicalReaction direction="left-to-right" evidence="1">
        <dbReference type="Rhea" id="RHEA:23581"/>
    </physiologicalReaction>
</comment>
<dbReference type="GO" id="GO:0020037">
    <property type="term" value="F:heme binding"/>
    <property type="evidence" value="ECO:0007669"/>
    <property type="project" value="InterPro"/>
</dbReference>
<feature type="binding site" evidence="29">
    <location>
        <position position="145"/>
    </location>
    <ligand>
        <name>substrate</name>
    </ligand>
</feature>
<accession>A0A9W8C538</accession>
<dbReference type="Proteomes" id="UP001059041">
    <property type="component" value="Linkage Group LG7"/>
</dbReference>
<evidence type="ECO:0000256" key="10">
    <source>
        <dbReference type="ARBA" id="ARBA00022516"/>
    </source>
</evidence>
<evidence type="ECO:0000256" key="24">
    <source>
        <dbReference type="ARBA" id="ARBA00031205"/>
    </source>
</evidence>
<dbReference type="PRINTS" id="PR00385">
    <property type="entry name" value="P450"/>
</dbReference>
<evidence type="ECO:0000256" key="28">
    <source>
        <dbReference type="PIRSR" id="PIRSR000047-1"/>
    </source>
</evidence>
<keyword evidence="11" id="KW-0643">Prostaglandin biosynthesis</keyword>
<dbReference type="EC" id="5.3.99.4" evidence="6"/>
<dbReference type="GO" id="GO:0004497">
    <property type="term" value="F:monooxygenase activity"/>
    <property type="evidence" value="ECO:0007669"/>
    <property type="project" value="InterPro"/>
</dbReference>
<evidence type="ECO:0000256" key="22">
    <source>
        <dbReference type="ARBA" id="ARBA00023235"/>
    </source>
</evidence>
<evidence type="ECO:0000256" key="21">
    <source>
        <dbReference type="ARBA" id="ARBA00023160"/>
    </source>
</evidence>
<dbReference type="InterPro" id="IPR036396">
    <property type="entry name" value="Cyt_P450_sf"/>
</dbReference>
<dbReference type="Gene3D" id="1.10.630.10">
    <property type="entry name" value="Cytochrome P450"/>
    <property type="match status" value="1"/>
</dbReference>
<evidence type="ECO:0000256" key="9">
    <source>
        <dbReference type="ARBA" id="ARBA00022501"/>
    </source>
</evidence>
<evidence type="ECO:0000256" key="7">
    <source>
        <dbReference type="ARBA" id="ARBA00013084"/>
    </source>
</evidence>
<comment type="caution">
    <text evidence="31">The sequence shown here is derived from an EMBL/GenBank/DDBJ whole genome shotgun (WGS) entry which is preliminary data.</text>
</comment>
<dbReference type="AlphaFoldDB" id="A0A9W8C538"/>
<feature type="binding site" description="axial binding residue" evidence="28">
    <location>
        <position position="455"/>
    </location>
    <ligand>
        <name>heme</name>
        <dbReference type="ChEBI" id="CHEBI:30413"/>
    </ligand>
    <ligandPart>
        <name>Fe</name>
        <dbReference type="ChEBI" id="CHEBI:18248"/>
    </ligandPart>
</feature>
<evidence type="ECO:0000256" key="5">
    <source>
        <dbReference type="ARBA" id="ARBA00010617"/>
    </source>
</evidence>
<feature type="binding site" evidence="29">
    <location>
        <position position="139"/>
    </location>
    <ligand>
        <name>substrate</name>
    </ligand>
</feature>
<name>A0A9W8C538_TRIRA</name>
<evidence type="ECO:0000256" key="19">
    <source>
        <dbReference type="ARBA" id="ARBA00023098"/>
    </source>
</evidence>
<dbReference type="GO" id="GO:0001516">
    <property type="term" value="P:prostaglandin biosynthetic process"/>
    <property type="evidence" value="ECO:0007669"/>
    <property type="project" value="UniProtKB-KW"/>
</dbReference>
<evidence type="ECO:0000256" key="14">
    <source>
        <dbReference type="ARBA" id="ARBA00022723"/>
    </source>
</evidence>
<evidence type="ECO:0000256" key="16">
    <source>
        <dbReference type="ARBA" id="ARBA00022832"/>
    </source>
</evidence>
<comment type="function">
    <text evidence="26">Catalyzes the biosynthesis and metabolism of eicosanoids. Catalyzes the isomerization of prostaglandin H2 to prostacyclin (= prostaglandin I2), a potent mediator of vasodilation and inhibitor of platelet aggregation. Additionally, displays dehydratase activity, toward hydroperoxyeicosatetraenoates (HPETEs), especially toward (15S)-hydroperoxy-(5Z,8Z,11Z,13E)-eicosatetraenoate (15(S)-HPETE).</text>
</comment>
<comment type="catalytic activity">
    <reaction evidence="2">
        <text>a hydroperoxyeicosatetraenoate = an oxoeicosatetraenoate + H2O</text>
        <dbReference type="Rhea" id="RHEA:55556"/>
        <dbReference type="ChEBI" id="CHEBI:15377"/>
        <dbReference type="ChEBI" id="CHEBI:59720"/>
        <dbReference type="ChEBI" id="CHEBI:131859"/>
        <dbReference type="EC" id="4.2.1.152"/>
    </reaction>
    <physiologicalReaction direction="left-to-right" evidence="2">
        <dbReference type="Rhea" id="RHEA:55557"/>
    </physiologicalReaction>
</comment>
<evidence type="ECO:0000313" key="31">
    <source>
        <dbReference type="EMBL" id="KAI7807670.1"/>
    </source>
</evidence>
<keyword evidence="18 27" id="KW-0408">Iron</keyword>
<evidence type="ECO:0000256" key="3">
    <source>
        <dbReference type="ARBA" id="ARBA00001971"/>
    </source>
</evidence>
<dbReference type="EC" id="4.2.1.152" evidence="7"/>
<evidence type="ECO:0000256" key="17">
    <source>
        <dbReference type="ARBA" id="ARBA00022989"/>
    </source>
</evidence>
<feature type="transmembrane region" description="Helical" evidence="30">
    <location>
        <begin position="30"/>
        <end position="54"/>
    </location>
</feature>
<dbReference type="InterPro" id="IPR002403">
    <property type="entry name" value="Cyt_P450_E_grp-IV"/>
</dbReference>
<dbReference type="GO" id="GO:0005789">
    <property type="term" value="C:endoplasmic reticulum membrane"/>
    <property type="evidence" value="ECO:0007669"/>
    <property type="project" value="UniProtKB-SubCell"/>
</dbReference>
<dbReference type="SUPFAM" id="SSF48264">
    <property type="entry name" value="Cytochrome P450"/>
    <property type="match status" value="1"/>
</dbReference>
<keyword evidence="17 30" id="KW-1133">Transmembrane helix</keyword>
<keyword evidence="32" id="KW-1185">Reference proteome</keyword>
<evidence type="ECO:0000256" key="27">
    <source>
        <dbReference type="PIRNR" id="PIRNR000047"/>
    </source>
</evidence>
<comment type="similarity">
    <text evidence="5 27">Belongs to the cytochrome P450 family.</text>
</comment>
<feature type="binding site" evidence="29">
    <location>
        <position position="311"/>
    </location>
    <ligand>
        <name>substrate</name>
    </ligand>
</feature>
<keyword evidence="14 27" id="KW-0479">Metal-binding</keyword>
<dbReference type="EMBL" id="JAFHDT010000007">
    <property type="protein sequence ID" value="KAI7807670.1"/>
    <property type="molecule type" value="Genomic_DNA"/>
</dbReference>
<keyword evidence="22" id="KW-0413">Isomerase</keyword>
<evidence type="ECO:0000256" key="26">
    <source>
        <dbReference type="ARBA" id="ARBA00045141"/>
    </source>
</evidence>
<sequence length="513" mass="58843">MANALDESVPLCACIHRDIFNKKSLKPAVLLTQTLVMFWTAALLLGLIALLLMYSRRRRQRNEPPLDNGIIPWLGHALEFGKDAAKFLTRMKQKHGDIFTVCVAGKYVTVLLDSNSYETVLKDDYSLDATGYAKLLMKKIFDLYLPNHNPKSERNRAHIHFQGTGLTQLRSSMHNNLQLLLTSPETGLNTAEWKKDGLFSFCYSLLFRAAYLTVFGTQNNSAELTEIYEEFRRFDKLLPKLARGTQNKEETKVANSAQGRLWELLTPASADRNAKDLSWLQSFIQHLQEEGLDSETQRKAMLLQLWVTQGNAGPAAFWVVGFLLTHPEALRAVREEIRSVQHLAPGERDTHTPVFDSVLKETLRLTAAALITREVMQDTKISLSDGQEYQLRRGDRLCVFPFLSPQMDPQIHQQPEMFIFERFLNENMTERKDFFKDGRRVKYSIMPWGTGENKCPGRDFAISAIKEFVFTILIRFDLELCEDATMPSVDTSRYGFGMLQPRGDLEIHYRTRF</sequence>
<keyword evidence="23" id="KW-0456">Lyase</keyword>
<dbReference type="InterPro" id="IPR024204">
    <property type="entry name" value="Cyt_P450_CYP7A1-type"/>
</dbReference>
<keyword evidence="13 30" id="KW-0812">Transmembrane</keyword>
<evidence type="ECO:0000256" key="15">
    <source>
        <dbReference type="ARBA" id="ARBA00022824"/>
    </source>
</evidence>
<protein>
    <recommendedName>
        <fullName evidence="8">Prostacyclin synthase</fullName>
        <ecNumber evidence="7">4.2.1.152</ecNumber>
        <ecNumber evidence="6">5.3.99.4</ecNumber>
    </recommendedName>
    <alternativeName>
        <fullName evidence="25">Hydroperoxy icosatetraenoate dehydratase</fullName>
    </alternativeName>
    <alternativeName>
        <fullName evidence="24">Prostaglandin I2 synthase</fullName>
    </alternativeName>
</protein>
<reference evidence="31" key="1">
    <citation type="submission" date="2021-02" db="EMBL/GenBank/DDBJ databases">
        <title>Comparative genomics reveals that relaxation of natural selection precedes convergent phenotypic evolution of cavefish.</title>
        <authorList>
            <person name="Peng Z."/>
        </authorList>
    </citation>
    <scope>NUCLEOTIDE SEQUENCE</scope>
    <source>
        <tissue evidence="31">Muscle</tissue>
    </source>
</reference>
<evidence type="ECO:0000313" key="32">
    <source>
        <dbReference type="Proteomes" id="UP001059041"/>
    </source>
</evidence>
<evidence type="ECO:0000256" key="29">
    <source>
        <dbReference type="PIRSR" id="PIRSR000047-2"/>
    </source>
</evidence>
<dbReference type="GO" id="GO:0008116">
    <property type="term" value="F:prostaglandin-I synthase activity"/>
    <property type="evidence" value="ECO:0007669"/>
    <property type="project" value="UniProtKB-EC"/>
</dbReference>
<evidence type="ECO:0000256" key="11">
    <source>
        <dbReference type="ARBA" id="ARBA00022585"/>
    </source>
</evidence>
<evidence type="ECO:0000256" key="23">
    <source>
        <dbReference type="ARBA" id="ARBA00023239"/>
    </source>
</evidence>
<evidence type="ECO:0000256" key="25">
    <source>
        <dbReference type="ARBA" id="ARBA00033404"/>
    </source>
</evidence>
<keyword evidence="21" id="KW-0275">Fatty acid biosynthesis</keyword>
<dbReference type="GO" id="GO:0106256">
    <property type="term" value="F:hydroperoxy icosatetraenoate dehydratase activity"/>
    <property type="evidence" value="ECO:0007669"/>
    <property type="project" value="UniProtKB-EC"/>
</dbReference>
<evidence type="ECO:0000256" key="8">
    <source>
        <dbReference type="ARBA" id="ARBA00017409"/>
    </source>
</evidence>
<evidence type="ECO:0000256" key="2">
    <source>
        <dbReference type="ARBA" id="ARBA00001719"/>
    </source>
</evidence>
<evidence type="ECO:0000256" key="18">
    <source>
        <dbReference type="ARBA" id="ARBA00023004"/>
    </source>
</evidence>
<evidence type="ECO:0000256" key="6">
    <source>
        <dbReference type="ARBA" id="ARBA00012204"/>
    </source>
</evidence>
<gene>
    <name evidence="31" type="ORF">IRJ41_008336</name>
</gene>
<keyword evidence="15 27" id="KW-0256">Endoplasmic reticulum</keyword>
<dbReference type="PANTHER" id="PTHR24306:SF4">
    <property type="entry name" value="PROSTACYCLIN SYNTHASE"/>
    <property type="match status" value="1"/>
</dbReference>
<evidence type="ECO:0000256" key="4">
    <source>
        <dbReference type="ARBA" id="ARBA00004389"/>
    </source>
</evidence>
<keyword evidence="20 27" id="KW-0472">Membrane</keyword>
<evidence type="ECO:0000256" key="13">
    <source>
        <dbReference type="ARBA" id="ARBA00022692"/>
    </source>
</evidence>
<comment type="cofactor">
    <cofactor evidence="3 27 28">
        <name>heme</name>
        <dbReference type="ChEBI" id="CHEBI:30413"/>
    </cofactor>
</comment>
<dbReference type="InterPro" id="IPR001128">
    <property type="entry name" value="Cyt_P450"/>
</dbReference>
<proteinExistence type="inferred from homology"/>